<proteinExistence type="predicted"/>
<dbReference type="EMBL" id="FR824276">
    <property type="protein sequence ID" value="CCA24283.1"/>
    <property type="molecule type" value="Genomic_DNA"/>
</dbReference>
<accession>F0WSG2</accession>
<dbReference type="HOGENOM" id="CLU_130674_0_0_1"/>
<evidence type="ECO:0000313" key="2">
    <source>
        <dbReference type="EMBL" id="CCA24283.1"/>
    </source>
</evidence>
<dbReference type="Pfam" id="PF22936">
    <property type="entry name" value="Pol_BBD"/>
    <property type="match status" value="1"/>
</dbReference>
<feature type="domain" description="Retrovirus-related Pol polyprotein from transposon TNT 1-94-like beta-barrel" evidence="1">
    <location>
        <begin position="126"/>
        <end position="173"/>
    </location>
</feature>
<reference evidence="2" key="1">
    <citation type="journal article" date="2011" name="PLoS Biol.">
        <title>Gene gain and loss during evolution of obligate parasitism in the white rust pathogen of Arabidopsis thaliana.</title>
        <authorList>
            <person name="Kemen E."/>
            <person name="Gardiner A."/>
            <person name="Schultz-Larsen T."/>
            <person name="Kemen A.C."/>
            <person name="Balmuth A.L."/>
            <person name="Robert-Seilaniantz A."/>
            <person name="Bailey K."/>
            <person name="Holub E."/>
            <person name="Studholme D.J."/>
            <person name="Maclean D."/>
            <person name="Jones J.D."/>
        </authorList>
    </citation>
    <scope>NUCLEOTIDE SEQUENCE</scope>
</reference>
<dbReference type="GO" id="GO:0008270">
    <property type="term" value="F:zinc ion binding"/>
    <property type="evidence" value="ECO:0007669"/>
    <property type="project" value="InterPro"/>
</dbReference>
<dbReference type="InterPro" id="IPR054722">
    <property type="entry name" value="PolX-like_BBD"/>
</dbReference>
<dbReference type="SUPFAM" id="SSF57756">
    <property type="entry name" value="Retrovirus zinc finger-like domains"/>
    <property type="match status" value="1"/>
</dbReference>
<organism evidence="2">
    <name type="scientific">Albugo laibachii Nc14</name>
    <dbReference type="NCBI Taxonomy" id="890382"/>
    <lineage>
        <taxon>Eukaryota</taxon>
        <taxon>Sar</taxon>
        <taxon>Stramenopiles</taxon>
        <taxon>Oomycota</taxon>
        <taxon>Peronosporomycetes</taxon>
        <taxon>Albuginales</taxon>
        <taxon>Albuginaceae</taxon>
        <taxon>Albugo</taxon>
    </lineage>
</organism>
<sequence>MQASGEAITLEDQFVILLGSLLNDYDIIVKIIENIQGMDLFCVKEMLHREYEGLIRKEEIESALRATRKMYTSGARKQNRNNHGFQGKCFNYGKYGHMKIDCRKNRIVPSDGKAFTCSDGSHGGCILDSGASSHMSPFQDEFAGIRSLGKVVLISVANGVQVEAKGIGTVRVILRN</sequence>
<dbReference type="InterPro" id="IPR036875">
    <property type="entry name" value="Znf_CCHC_sf"/>
</dbReference>
<protein>
    <submittedName>
        <fullName evidence="2">Putative polyprotein</fullName>
    </submittedName>
</protein>
<dbReference type="GO" id="GO:0003676">
    <property type="term" value="F:nucleic acid binding"/>
    <property type="evidence" value="ECO:0007669"/>
    <property type="project" value="InterPro"/>
</dbReference>
<gene>
    <name evidence="2" type="primary">AlNc14C231G9303</name>
    <name evidence="2" type="ORF">ALNC14_104270</name>
</gene>
<evidence type="ECO:0000259" key="1">
    <source>
        <dbReference type="Pfam" id="PF22936"/>
    </source>
</evidence>
<reference evidence="2" key="2">
    <citation type="submission" date="2011-02" db="EMBL/GenBank/DDBJ databases">
        <authorList>
            <person name="MacLean D."/>
        </authorList>
    </citation>
    <scope>NUCLEOTIDE SEQUENCE</scope>
</reference>
<dbReference type="AlphaFoldDB" id="F0WSG2"/>
<name>F0WSG2_9STRA</name>